<organism evidence="1">
    <name type="scientific">Micromonospora echinospora</name>
    <name type="common">Micromonospora purpurea</name>
    <dbReference type="NCBI Taxonomy" id="1877"/>
    <lineage>
        <taxon>Bacteria</taxon>
        <taxon>Bacillati</taxon>
        <taxon>Actinomycetota</taxon>
        <taxon>Actinomycetes</taxon>
        <taxon>Micromonosporales</taxon>
        <taxon>Micromonosporaceae</taxon>
        <taxon>Micromonospora</taxon>
    </lineage>
</organism>
<reference evidence="1" key="1">
    <citation type="submission" date="2004-02" db="EMBL/GenBank/DDBJ databases">
        <title>Cloning and sequencing of the gentamicin biosynthetic gene cluster from Micromonospora echinospora DSM 43036.</title>
        <authorList>
            <person name="Aboshanab K.M.A."/>
            <person name="Schmidt-Beissner H."/>
            <person name="Wehmeier U.F."/>
            <person name="Welzel K."/>
            <person name="Vente A."/>
            <person name="Piepersberg W."/>
        </authorList>
    </citation>
    <scope>NUCLEOTIDE SEQUENCE</scope>
    <source>
        <strain evidence="1">DSM 43036</strain>
    </source>
</reference>
<evidence type="ECO:0000313" key="1">
    <source>
        <dbReference type="EMBL" id="CAH05239.1"/>
    </source>
</evidence>
<dbReference type="AlphaFoldDB" id="Q2MG34"/>
<name>Q2MG34_MICEC</name>
<dbReference type="Pfam" id="PF19726">
    <property type="entry name" value="DUF6218"/>
    <property type="match status" value="1"/>
</dbReference>
<dbReference type="EMBL" id="AJ628149">
    <property type="protein sequence ID" value="CAH05239.1"/>
    <property type="molecule type" value="Genomic_DNA"/>
</dbReference>
<protein>
    <submittedName>
        <fullName evidence="1">Uncharacterized protein</fullName>
    </submittedName>
</protein>
<proteinExistence type="predicted"/>
<sequence length="217" mass="23982">MPGARGHVVLSFGPDDAGEQALAIWKLGPTGQANGAWILSLNDLPESRDHLLRVFRLVQGWCLVDWRVETAVSHLDQLRPWVPTGLVEGLRGHVVGIPALIDEIREQRQRYAEAVEEYRSGTRSKILPLEWNVTVPEDEDAERLLTPAVPDGAAPVAAQALKVAGAVRRTAALWQDTEQVRYRRSFLRTFGEPQLLPPQWLASLRTAAASMSEAGTK</sequence>
<accession>Q2MG34</accession>
<dbReference type="InterPro" id="IPR046190">
    <property type="entry name" value="DUF6218"/>
</dbReference>